<dbReference type="EMBL" id="AC092937">
    <property type="status" value="NOT_ANNOTATED_CDS"/>
    <property type="molecule type" value="Genomic_DNA"/>
</dbReference>
<dbReference type="AlphaFoldDB" id="A0A590UK13"/>
<feature type="domain" description="Disks large homologue 1 N-terminal PEST" evidence="1">
    <location>
        <begin position="10"/>
        <end position="113"/>
    </location>
</feature>
<dbReference type="EMBL" id="AC068302">
    <property type="status" value="NOT_ANNOTATED_CDS"/>
    <property type="molecule type" value="Genomic_DNA"/>
</dbReference>
<dbReference type="Ensembl" id="ENST00000665728.1">
    <property type="protein sequence ID" value="ENSP00000499682.1"/>
    <property type="gene ID" value="ENSG00000075711.22"/>
</dbReference>
<name>A0A590UK13_HUMAN</name>
<proteinExistence type="evidence at protein level"/>
<dbReference type="GeneTree" id="ENSGT00940000159409"/>
<dbReference type="MassIVE" id="A0A590UK13"/>
<dbReference type="InterPro" id="IPR019590">
    <property type="entry name" value="DLG1_PEST_dom"/>
</dbReference>
<reference evidence="2" key="4">
    <citation type="submission" date="2025-08" db="UniProtKB">
        <authorList>
            <consortium name="Ensembl"/>
        </authorList>
    </citation>
    <scope>IDENTIFICATION</scope>
</reference>
<reference evidence="2 3" key="2">
    <citation type="journal article" date="2004" name="Nature">
        <title>Finishing the euchromatic sequence of the human genome.</title>
        <authorList>
            <consortium name="International Human Genome Sequencing Consortium"/>
        </authorList>
    </citation>
    <scope>NUCLEOTIDE SEQUENCE [LARGE SCALE GENOMIC DNA]</scope>
</reference>
<dbReference type="VEuPathDB" id="HostDB:ENSG00000075711"/>
<evidence type="ECO:0000313" key="2">
    <source>
        <dbReference type="Ensembl" id="ENSP00000499682.1"/>
    </source>
</evidence>
<dbReference type="Pfam" id="PF10608">
    <property type="entry name" value="MAGUK_N_PEST"/>
    <property type="match status" value="1"/>
</dbReference>
<protein>
    <submittedName>
        <fullName evidence="2">Discs large MAGUK scaffold protein 1</fullName>
    </submittedName>
</protein>
<dbReference type="SMR" id="A0A590UK13"/>
<dbReference type="Proteomes" id="UP000005640">
    <property type="component" value="Chromosome 3"/>
</dbReference>
<evidence type="ECO:0000313" key="3">
    <source>
        <dbReference type="Proteomes" id="UP000005640"/>
    </source>
</evidence>
<dbReference type="Ensembl" id="ENST00000665728.1">
    <property type="protein sequence ID" value="ENSP00000499682.1"/>
    <property type="gene ID" value="ENSG00000075711.21"/>
</dbReference>
<reference evidence="2 3" key="1">
    <citation type="journal article" date="2001" name="Nature">
        <title>Initial sequencing and analysis of the human genome.</title>
        <authorList>
            <consortium name="International Human Genome Sequencing Consortium"/>
            <person name="Lander E.S."/>
            <person name="Linton L.M."/>
            <person name="Birren B."/>
            <person name="Nusbaum C."/>
            <person name="Zody M.C."/>
            <person name="Baldwin J."/>
            <person name="Devon K."/>
            <person name="Dewar K."/>
            <person name="Doyle M."/>
            <person name="FitzHugh W."/>
            <person name="Funke R."/>
            <person name="Gage D."/>
            <person name="Harris K."/>
            <person name="Heaford A."/>
            <person name="Howland J."/>
            <person name="Kann L."/>
            <person name="Lehoczky J."/>
            <person name="LeVine R."/>
            <person name="McEwan P."/>
            <person name="McKernan K."/>
            <person name="Meldrim J."/>
            <person name="Mesirov J.P."/>
            <person name="Miranda C."/>
            <person name="Morris W."/>
            <person name="Naylor J."/>
            <person name="Raymond C."/>
            <person name="Rosetti M."/>
            <person name="Santos R."/>
            <person name="Sheridan A."/>
            <person name="Sougnez C."/>
            <person name="Stange-Thomann N."/>
            <person name="Stojanovic N."/>
            <person name="Subramanian A."/>
            <person name="Wyman D."/>
            <person name="Rogers J."/>
            <person name="Sulston J."/>
            <person name="Ainscough R."/>
            <person name="Beck S."/>
            <person name="Bentley D."/>
            <person name="Burton J."/>
            <person name="Clee C."/>
            <person name="Carter N."/>
            <person name="Coulson A."/>
            <person name="Deadman R."/>
            <person name="Deloukas P."/>
            <person name="Dunham A."/>
            <person name="Dunham I."/>
            <person name="Durbin R."/>
            <person name="French L."/>
            <person name="Grafham D."/>
            <person name="Gregory S."/>
            <person name="Hubbard T."/>
            <person name="Humphray S."/>
            <person name="Hunt A."/>
            <person name="Jones M."/>
            <person name="Lloyd C."/>
            <person name="McMurray A."/>
            <person name="Matthews L."/>
            <person name="Mercer S."/>
            <person name="Milne S."/>
            <person name="Mullikin J.C."/>
            <person name="Mungall A."/>
            <person name="Plumb R."/>
            <person name="Ross M."/>
            <person name="Shownkeen R."/>
            <person name="Sims S."/>
            <person name="Waterston R.H."/>
            <person name="Wilson R.K."/>
            <person name="Hillier L.W."/>
            <person name="McPherson J.D."/>
            <person name="Marra M.A."/>
            <person name="Mardis E.R."/>
            <person name="Fulton L.A."/>
            <person name="Chinwalla A.T."/>
            <person name="Pepin K.H."/>
            <person name="Gish W.R."/>
            <person name="Chissoe S.L."/>
            <person name="Wendl M.C."/>
            <person name="Delehaunty K.D."/>
            <person name="Miner T.L."/>
            <person name="Delehaunty A."/>
            <person name="Kramer J.B."/>
            <person name="Cook L.L."/>
            <person name="Fulton R.S."/>
            <person name="Johnson D.L."/>
            <person name="Minx P.J."/>
            <person name="Clifton S.W."/>
            <person name="Hawkins T."/>
            <person name="Branscomb E."/>
            <person name="Predki P."/>
            <person name="Richardson P."/>
            <person name="Wenning S."/>
            <person name="Slezak T."/>
            <person name="Doggett N."/>
            <person name="Cheng J.F."/>
            <person name="Olsen A."/>
            <person name="Lucas S."/>
            <person name="Elkin C."/>
            <person name="Uberbacher E."/>
            <person name="Frazier M."/>
            <person name="Gibbs R.A."/>
            <person name="Muzny D.M."/>
            <person name="Scherer S.E."/>
            <person name="Bouck J.B."/>
            <person name="Sodergren E.J."/>
            <person name="Worley K.C."/>
            <person name="Rives C.M."/>
            <person name="Gorrell J.H."/>
            <person name="Metzker M.L."/>
            <person name="Naylor S.L."/>
            <person name="Kucherlapati R.S."/>
            <person name="Nelson D.L."/>
            <person name="Weinstock G.M."/>
            <person name="Sakaki Y."/>
            <person name="Fujiyama A."/>
            <person name="Hattori M."/>
            <person name="Yada T."/>
            <person name="Toyoda A."/>
            <person name="Itoh T."/>
            <person name="Kawagoe C."/>
            <person name="Watanabe H."/>
            <person name="Totoki Y."/>
            <person name="Taylor T."/>
            <person name="Weissenbach J."/>
            <person name="Heilig R."/>
            <person name="Saurin W."/>
            <person name="Artiguenave F."/>
            <person name="Brottier P."/>
            <person name="Bruls T."/>
            <person name="Pelletier E."/>
            <person name="Robert C."/>
            <person name="Wincker P."/>
            <person name="Smith D.R."/>
            <person name="Doucette-Stamm L."/>
            <person name="Rubenfield M."/>
            <person name="Weinstock K."/>
            <person name="Lee H.M."/>
            <person name="Dubois J."/>
            <person name="Rosenthal A."/>
            <person name="Platzer M."/>
            <person name="Nyakatura G."/>
            <person name="Taudien S."/>
            <person name="Rump A."/>
            <person name="Yang H."/>
            <person name="Yu J."/>
            <person name="Wang J."/>
            <person name="Huang G."/>
            <person name="Gu J."/>
            <person name="Hood L."/>
            <person name="Rowen L."/>
            <person name="Madan A."/>
            <person name="Qin S."/>
            <person name="Davis R.W."/>
            <person name="Federspiel N.A."/>
            <person name="Abola A.P."/>
            <person name="Proctor M.J."/>
            <person name="Myers R.M."/>
            <person name="Schmutz J."/>
            <person name="Dickson M."/>
            <person name="Grimwood J."/>
            <person name="Cox D.R."/>
            <person name="Olson M.V."/>
            <person name="Kaul R."/>
            <person name="Raymond C."/>
            <person name="Shimizu N."/>
            <person name="Kawasaki K."/>
            <person name="Minoshima S."/>
            <person name="Evans G.A."/>
            <person name="Athanasiou M."/>
            <person name="Schultz R."/>
            <person name="Roe B.A."/>
            <person name="Chen F."/>
            <person name="Pan H."/>
            <person name="Ramser J."/>
            <person name="Lehrach H."/>
            <person name="Reinhardt R."/>
            <person name="McCombie W.R."/>
            <person name="de la Bastide M."/>
            <person name="Dedhia N."/>
            <person name="Blocker H."/>
            <person name="Hornischer K."/>
            <person name="Nordsiek G."/>
            <person name="Agarwala R."/>
            <person name="Aravind L."/>
            <person name="Bailey J.A."/>
            <person name="Bateman A."/>
            <person name="Batzoglou S."/>
            <person name="Birney E."/>
            <person name="Bork P."/>
            <person name="Brown D.G."/>
            <person name="Burge C.B."/>
            <person name="Cerutti L."/>
            <person name="Chen H.C."/>
            <person name="Church D."/>
            <person name="Clamp M."/>
            <person name="Copley R.R."/>
            <person name="Doerks T."/>
            <person name="Eddy S.R."/>
            <person name="Eichler E.E."/>
            <person name="Furey T.S."/>
            <person name="Galagan J."/>
            <person name="Gilbert J.G."/>
            <person name="Harmon C."/>
            <person name="Hayashizaki Y."/>
            <person name="Haussler D."/>
            <person name="Hermjakob H."/>
            <person name="Hokamp K."/>
            <person name="Jang W."/>
            <person name="Johnson L.S."/>
            <person name="Jones T.A."/>
            <person name="Kasif S."/>
            <person name="Kaspryzk A."/>
            <person name="Kennedy S."/>
            <person name="Kent W.J."/>
            <person name="Kitts P."/>
            <person name="Koonin E.V."/>
            <person name="Korf I."/>
            <person name="Kulp D."/>
            <person name="Lancet D."/>
            <person name="Lowe T.M."/>
            <person name="McLysaght A."/>
            <person name="Mikkelsen T."/>
            <person name="Moran J.V."/>
            <person name="Mulder N."/>
            <person name="Pollara V.J."/>
            <person name="Ponting C.P."/>
            <person name="Schuler G."/>
            <person name="Schultz J."/>
            <person name="Slater G."/>
            <person name="Smit A.F."/>
            <person name="Stupka E."/>
            <person name="Szustakowski J."/>
            <person name="Thierry-Mieg D."/>
            <person name="Thierry-Mieg J."/>
            <person name="Wagner L."/>
            <person name="Wallis J."/>
            <person name="Wheeler R."/>
            <person name="Williams A."/>
            <person name="Wolf Y.I."/>
            <person name="Wolfe K.H."/>
            <person name="Yang S.P."/>
            <person name="Yeh R.F."/>
            <person name="Collins F."/>
            <person name="Guyer M.S."/>
            <person name="Peterson J."/>
            <person name="Felsenfeld A."/>
            <person name="Wetterstrand K.A."/>
            <person name="Patrinos A."/>
            <person name="Morgan M.J."/>
            <person name="de Jong P."/>
            <person name="Catanese J.J."/>
            <person name="Osoegawa K."/>
            <person name="Shizuya H."/>
            <person name="Choi S."/>
            <person name="Chen Y.J."/>
        </authorList>
    </citation>
    <scope>NUCLEOTIDE SEQUENCE [LARGE SCALE GENOMIC DNA]</scope>
</reference>
<evidence type="ECO:0007829" key="5">
    <source>
        <dbReference type="ProteomicsDB" id="A0A590UK13"/>
    </source>
</evidence>
<organism evidence="2 3">
    <name type="scientific">Homo sapiens</name>
    <name type="common">Human</name>
    <dbReference type="NCBI Taxonomy" id="9606"/>
    <lineage>
        <taxon>Eukaryota</taxon>
        <taxon>Metazoa</taxon>
        <taxon>Chordata</taxon>
        <taxon>Craniata</taxon>
        <taxon>Vertebrata</taxon>
        <taxon>Euteleostomi</taxon>
        <taxon>Mammalia</taxon>
        <taxon>Eutheria</taxon>
        <taxon>Euarchontoglires</taxon>
        <taxon>Primates</taxon>
        <taxon>Haplorrhini</taxon>
        <taxon>Catarrhini</taxon>
        <taxon>Hominidae</taxon>
        <taxon>Homo</taxon>
    </lineage>
</organism>
<dbReference type="OpenTargets" id="ENSG00000075711"/>
<gene>
    <name evidence="2" type="primary">DLG1</name>
</gene>
<dbReference type="OrthoDB" id="78824at2759"/>
<evidence type="ECO:0007829" key="4">
    <source>
        <dbReference type="PeptideAtlas" id="A0A590UK13"/>
    </source>
</evidence>
<evidence type="ECO:0000259" key="1">
    <source>
        <dbReference type="SMART" id="SM01277"/>
    </source>
</evidence>
<dbReference type="SMART" id="SM01277">
    <property type="entry name" value="MAGUK_N_PEST"/>
    <property type="match status" value="1"/>
</dbReference>
<reference evidence="2 3" key="3">
    <citation type="journal article" date="2006" name="Nature">
        <title>The DNA sequence, annotation and analysis of human chromosome 3.</title>
        <authorList>
            <person name="Muzny D.M."/>
            <person name="Scherer S.E."/>
            <person name="Kaul R."/>
            <person name="Wang J."/>
            <person name="Yu J."/>
            <person name="Sudbrak R."/>
            <person name="Buhay C.J."/>
            <person name="Chen R."/>
            <person name="Cree A."/>
            <person name="Ding Y."/>
            <person name="Dugan-Rocha S."/>
            <person name="Gill R."/>
            <person name="Gunaratne P."/>
            <person name="Harris R.A."/>
            <person name="Hawes A.C."/>
            <person name="Hernandez J."/>
            <person name="Hodgson A.V."/>
            <person name="Hume J."/>
            <person name="Jackson A."/>
            <person name="Khan Z.M."/>
            <person name="Kovar-Smith C."/>
            <person name="Lewis L.R."/>
            <person name="Lozado R.J."/>
            <person name="Metzker M.L."/>
            <person name="Milosavljevic A."/>
            <person name="Miner G.R."/>
            <person name="Morgan M.B."/>
            <person name="Nazareth L.V."/>
            <person name="Scott G."/>
            <person name="Sodergren E."/>
            <person name="Song X.Z."/>
            <person name="Steffen D."/>
            <person name="Wei S."/>
            <person name="Wheeler D.A."/>
            <person name="Wright M.W."/>
            <person name="Worley K.C."/>
            <person name="Yuan Y."/>
            <person name="Zhang Z."/>
            <person name="Adams C.Q."/>
            <person name="Ansari-Lari M.A."/>
            <person name="Ayele M."/>
            <person name="Brown M.J."/>
            <person name="Chen G."/>
            <person name="Chen Z."/>
            <person name="Clendenning J."/>
            <person name="Clerc-Blankenburg K.P."/>
            <person name="Chen R."/>
            <person name="Chen Z."/>
            <person name="Davis C."/>
            <person name="Delgado O."/>
            <person name="Dinh H.H."/>
            <person name="Dong W."/>
            <person name="Draper H."/>
            <person name="Ernst S."/>
            <person name="Fu G."/>
            <person name="Gonzalez-Garay M.L."/>
            <person name="Garcia D.K."/>
            <person name="Gillett W."/>
            <person name="Gu J."/>
            <person name="Hao B."/>
            <person name="Haugen E."/>
            <person name="Havlak P."/>
            <person name="He X."/>
            <person name="Hennig S."/>
            <person name="Hu S."/>
            <person name="Huang W."/>
            <person name="Jackson L.R."/>
            <person name="Jacob L.S."/>
            <person name="Kelly S.H."/>
            <person name="Kube M."/>
            <person name="Levy R."/>
            <person name="Li Z."/>
            <person name="Liu B."/>
            <person name="Liu J."/>
            <person name="Liu W."/>
            <person name="Lu J."/>
            <person name="Maheshwari M."/>
            <person name="Nguyen B.V."/>
            <person name="Okwuonu G.O."/>
            <person name="Palmeiri A."/>
            <person name="Pasternak S."/>
            <person name="Perez L.M."/>
            <person name="Phelps K.A."/>
            <person name="Plopper F.J."/>
            <person name="Qiang B."/>
            <person name="Raymond C."/>
            <person name="Rodriguez R."/>
            <person name="Saenphimmachak C."/>
            <person name="Santibanez J."/>
            <person name="Shen H."/>
            <person name="Shen Y."/>
            <person name="Subramanian S."/>
            <person name="Tabor P.E."/>
            <person name="Verduzco D."/>
            <person name="Waldron L."/>
            <person name="Wang J."/>
            <person name="Wang J."/>
            <person name="Wang Q."/>
            <person name="Williams G.A."/>
            <person name="Wong G.K."/>
            <person name="Yao Z."/>
            <person name="Zhang J."/>
            <person name="Zhang X."/>
            <person name="Zhao G."/>
            <person name="Zhou J."/>
            <person name="Zhou Y."/>
            <person name="Nelson D."/>
            <person name="Lehrach H."/>
            <person name="Reinhardt R."/>
            <person name="Naylor S.L."/>
            <person name="Yang H."/>
            <person name="Olson M."/>
            <person name="Weinstock G."/>
            <person name="Gibbs R.A."/>
        </authorList>
    </citation>
    <scope>NUCLEOTIDE SEQUENCE [LARGE SCALE GENOMIC DNA]</scope>
</reference>
<accession>A0A590UK13</accession>
<sequence length="181" mass="20970">MDCLCIVTTKKYRYQDEDTPPQEHISPQITNEVIGPELVHVSEKNLSEIENVHGFVSHSHISPIKRWGFTMFHRLVLNSWAQAISACLGHLKCWDYRQILPQYWSTQIAWKHQLTLMAQMQIMNMKKSHLKGEIQGLVSALQEVRTTHTLEMTQVFSLPKLSQGEQPPKMEDCGSMTVYYE</sequence>
<keyword evidence="4 5" id="KW-1267">Proteomics identification</keyword>
<reference evidence="2" key="5">
    <citation type="submission" date="2025-09" db="UniProtKB">
        <authorList>
            <consortium name="Ensembl"/>
        </authorList>
    </citation>
    <scope>IDENTIFICATION</scope>
</reference>
<dbReference type="ExpressionAtlas" id="A0A590UK13">
    <property type="expression patterns" value="baseline and differential"/>
</dbReference>
<dbReference type="HGNC" id="HGNC:2900">
    <property type="gene designation" value="DLG1"/>
</dbReference>
<dbReference type="Bgee" id="ENSG00000075711">
    <property type="expression patterns" value="Expressed in endothelial cell and 211 other cell types or tissues"/>
</dbReference>
<keyword evidence="3" id="KW-1185">Reference proteome</keyword>